<reference evidence="2 3" key="2">
    <citation type="journal article" date="2015" name="Eukaryot. Cell">
        <title>Asexual propagation of a virulent clone complex in a human and feline outbreak of sporotrichosis.</title>
        <authorList>
            <person name="Teixeira Mde M."/>
            <person name="Rodrigues A.M."/>
            <person name="Tsui C.K."/>
            <person name="de Almeida L.G."/>
            <person name="Van Diepeningen A.D."/>
            <person name="van den Ende B.G."/>
            <person name="Fernandes G.F."/>
            <person name="Kano R."/>
            <person name="Hamelin R.C."/>
            <person name="Lopes-Bezerra L.M."/>
            <person name="Vasconcelos A.T."/>
            <person name="de Hoog S."/>
            <person name="de Camargo Z.P."/>
            <person name="Felipe M.S."/>
        </authorList>
    </citation>
    <scope>NUCLEOTIDE SEQUENCE [LARGE SCALE GENOMIC DNA]</scope>
    <source>
        <strain evidence="2 3">1099-18</strain>
    </source>
</reference>
<dbReference type="VEuPathDB" id="FungiDB:SPSK_01986"/>
<feature type="region of interest" description="Disordered" evidence="1">
    <location>
        <begin position="58"/>
        <end position="124"/>
    </location>
</feature>
<dbReference type="RefSeq" id="XP_016590023.1">
    <property type="nucleotide sequence ID" value="XM_016728884.1"/>
</dbReference>
<sequence>MWMRDWSSWFDGIGRIAKRVAEQDADACIGGRFRDRLGAEDETTSSLSVNATSINSFMAAGTSPDHTGRNTSPMHDSFRRSPGEVEPTQWRTQRPTTHDTRQTFGPGIEHTRNGSNDDGYRDRHSASQVSFEKVYCDGYDAGRSQALGVLQGIREQVEKKFLRLHNGPDMYCELPDAYIRDSPCNGTLSWS</sequence>
<evidence type="ECO:0000256" key="1">
    <source>
        <dbReference type="SAM" id="MobiDB-lite"/>
    </source>
</evidence>
<accession>A0A0F2MCH7</accession>
<dbReference type="KEGG" id="ssck:SPSK_01986"/>
<dbReference type="GeneID" id="27664161"/>
<comment type="caution">
    <text evidence="2">The sequence shown here is derived from an EMBL/GenBank/DDBJ whole genome shotgun (WGS) entry which is preliminary data.</text>
</comment>
<evidence type="ECO:0000313" key="2">
    <source>
        <dbReference type="EMBL" id="KJR87347.1"/>
    </source>
</evidence>
<name>A0A0F2MCH7_SPOSC</name>
<evidence type="ECO:0000313" key="3">
    <source>
        <dbReference type="Proteomes" id="UP000033710"/>
    </source>
</evidence>
<dbReference type="EMBL" id="AXCR01000005">
    <property type="protein sequence ID" value="KJR87347.1"/>
    <property type="molecule type" value="Genomic_DNA"/>
</dbReference>
<protein>
    <submittedName>
        <fullName evidence="2">Uncharacterized protein</fullName>
    </submittedName>
</protein>
<gene>
    <name evidence="2" type="ORF">SPSK_01986</name>
</gene>
<proteinExistence type="predicted"/>
<dbReference type="AlphaFoldDB" id="A0A0F2MCH7"/>
<reference evidence="2 3" key="1">
    <citation type="journal article" date="2014" name="BMC Genomics">
        <title>Comparative genomics of the major fungal agents of human and animal Sporotrichosis: Sporothrix schenckii and Sporothrix brasiliensis.</title>
        <authorList>
            <person name="Teixeira M.M."/>
            <person name="de Almeida L.G."/>
            <person name="Kubitschek-Barreira P."/>
            <person name="Alves F.L."/>
            <person name="Kioshima E.S."/>
            <person name="Abadio A.K."/>
            <person name="Fernandes L."/>
            <person name="Derengowski L.S."/>
            <person name="Ferreira K.S."/>
            <person name="Souza R.C."/>
            <person name="Ruiz J.C."/>
            <person name="de Andrade N.C."/>
            <person name="Paes H.C."/>
            <person name="Nicola A.M."/>
            <person name="Albuquerque P."/>
            <person name="Gerber A.L."/>
            <person name="Martins V.P."/>
            <person name="Peconick L.D."/>
            <person name="Neto A.V."/>
            <person name="Chaucanez C.B."/>
            <person name="Silva P.A."/>
            <person name="Cunha O.L."/>
            <person name="de Oliveira F.F."/>
            <person name="dos Santos T.C."/>
            <person name="Barros A.L."/>
            <person name="Soares M.A."/>
            <person name="de Oliveira L.M."/>
            <person name="Marini M.M."/>
            <person name="Villalobos-Duno H."/>
            <person name="Cunha M.M."/>
            <person name="de Hoog S."/>
            <person name="da Silveira J.F."/>
            <person name="Henrissat B."/>
            <person name="Nino-Vega G.A."/>
            <person name="Cisalpino P.S."/>
            <person name="Mora-Montes H.M."/>
            <person name="Almeida S.R."/>
            <person name="Stajich J.E."/>
            <person name="Lopes-Bezerra L.M."/>
            <person name="Vasconcelos A.T."/>
            <person name="Felipe M.S."/>
        </authorList>
    </citation>
    <scope>NUCLEOTIDE SEQUENCE [LARGE SCALE GENOMIC DNA]</scope>
    <source>
        <strain evidence="2 3">1099-18</strain>
    </source>
</reference>
<dbReference type="Proteomes" id="UP000033710">
    <property type="component" value="Unassembled WGS sequence"/>
</dbReference>
<organism evidence="2 3">
    <name type="scientific">Sporothrix schenckii 1099-18</name>
    <dbReference type="NCBI Taxonomy" id="1397361"/>
    <lineage>
        <taxon>Eukaryota</taxon>
        <taxon>Fungi</taxon>
        <taxon>Dikarya</taxon>
        <taxon>Ascomycota</taxon>
        <taxon>Pezizomycotina</taxon>
        <taxon>Sordariomycetes</taxon>
        <taxon>Sordariomycetidae</taxon>
        <taxon>Ophiostomatales</taxon>
        <taxon>Ophiostomataceae</taxon>
        <taxon>Sporothrix</taxon>
    </lineage>
</organism>